<keyword evidence="4" id="KW-1185">Reference proteome</keyword>
<organism evidence="3 4">
    <name type="scientific">Trifolium subterraneum</name>
    <name type="common">Subterranean clover</name>
    <dbReference type="NCBI Taxonomy" id="3900"/>
    <lineage>
        <taxon>Eukaryota</taxon>
        <taxon>Viridiplantae</taxon>
        <taxon>Streptophyta</taxon>
        <taxon>Embryophyta</taxon>
        <taxon>Tracheophyta</taxon>
        <taxon>Spermatophyta</taxon>
        <taxon>Magnoliopsida</taxon>
        <taxon>eudicotyledons</taxon>
        <taxon>Gunneridae</taxon>
        <taxon>Pentapetalae</taxon>
        <taxon>rosids</taxon>
        <taxon>fabids</taxon>
        <taxon>Fabales</taxon>
        <taxon>Fabaceae</taxon>
        <taxon>Papilionoideae</taxon>
        <taxon>50 kb inversion clade</taxon>
        <taxon>NPAAA clade</taxon>
        <taxon>Hologalegina</taxon>
        <taxon>IRL clade</taxon>
        <taxon>Trifolieae</taxon>
        <taxon>Trifolium</taxon>
    </lineage>
</organism>
<gene>
    <name evidence="3" type="ORF">TSUD_182160</name>
</gene>
<reference evidence="4" key="1">
    <citation type="journal article" date="2017" name="Front. Plant Sci.">
        <title>Climate Clever Clovers: New Paradigm to Reduce the Environmental Footprint of Ruminants by Breeding Low Methanogenic Forages Utilizing Haplotype Variation.</title>
        <authorList>
            <person name="Kaur P."/>
            <person name="Appels R."/>
            <person name="Bayer P.E."/>
            <person name="Keeble-Gagnere G."/>
            <person name="Wang J."/>
            <person name="Hirakawa H."/>
            <person name="Shirasawa K."/>
            <person name="Vercoe P."/>
            <person name="Stefanova K."/>
            <person name="Durmic Z."/>
            <person name="Nichols P."/>
            <person name="Revell C."/>
            <person name="Isobe S.N."/>
            <person name="Edwards D."/>
            <person name="Erskine W."/>
        </authorList>
    </citation>
    <scope>NUCLEOTIDE SEQUENCE [LARGE SCALE GENOMIC DNA]</scope>
    <source>
        <strain evidence="4">cv. Daliak</strain>
    </source>
</reference>
<sequence length="149" mass="16554">MLLKPDRTDRSDRSGREPVLGTVRLGAENGQKQNRKKTGRTGPEPGKTGEPAGLAGSADMWHEWAAVQGIICAQQNQEQQLQTDRAVMQWQQPRFGYIKCNVDASFYDKEGATGWGSCVRDHRGRFVIAGTNIMHQRLNTLEGEAMAIK</sequence>
<evidence type="ECO:0000256" key="1">
    <source>
        <dbReference type="SAM" id="MobiDB-lite"/>
    </source>
</evidence>
<dbReference type="EMBL" id="DF973204">
    <property type="protein sequence ID" value="GAU19781.1"/>
    <property type="molecule type" value="Genomic_DNA"/>
</dbReference>
<evidence type="ECO:0000313" key="3">
    <source>
        <dbReference type="EMBL" id="GAU19781.1"/>
    </source>
</evidence>
<dbReference type="PANTHER" id="PTHR47074:SF11">
    <property type="entry name" value="REVERSE TRANSCRIPTASE-LIKE PROTEIN"/>
    <property type="match status" value="1"/>
</dbReference>
<feature type="compositionally biased region" description="Basic and acidic residues" evidence="1">
    <location>
        <begin position="1"/>
        <end position="16"/>
    </location>
</feature>
<dbReference type="InterPro" id="IPR002156">
    <property type="entry name" value="RNaseH_domain"/>
</dbReference>
<dbReference type="Proteomes" id="UP000242715">
    <property type="component" value="Unassembled WGS sequence"/>
</dbReference>
<protein>
    <recommendedName>
        <fullName evidence="2">RNase H type-1 domain-containing protein</fullName>
    </recommendedName>
</protein>
<feature type="domain" description="RNase H type-1" evidence="2">
    <location>
        <begin position="101"/>
        <end position="148"/>
    </location>
</feature>
<accession>A0A2Z6LTD3</accession>
<proteinExistence type="predicted"/>
<dbReference type="InterPro" id="IPR052929">
    <property type="entry name" value="RNase_H-like_EbsB-rel"/>
</dbReference>
<dbReference type="OrthoDB" id="1436788at2759"/>
<evidence type="ECO:0000259" key="2">
    <source>
        <dbReference type="Pfam" id="PF13456"/>
    </source>
</evidence>
<evidence type="ECO:0000313" key="4">
    <source>
        <dbReference type="Proteomes" id="UP000242715"/>
    </source>
</evidence>
<dbReference type="PANTHER" id="PTHR47074">
    <property type="entry name" value="BNAC02G40300D PROTEIN"/>
    <property type="match status" value="1"/>
</dbReference>
<dbReference type="GO" id="GO:0004523">
    <property type="term" value="F:RNA-DNA hybrid ribonuclease activity"/>
    <property type="evidence" value="ECO:0007669"/>
    <property type="project" value="InterPro"/>
</dbReference>
<name>A0A2Z6LTD3_TRISU</name>
<dbReference type="Pfam" id="PF13456">
    <property type="entry name" value="RVT_3"/>
    <property type="match status" value="1"/>
</dbReference>
<feature type="region of interest" description="Disordered" evidence="1">
    <location>
        <begin position="1"/>
        <end position="58"/>
    </location>
</feature>
<dbReference type="GO" id="GO:0003676">
    <property type="term" value="F:nucleic acid binding"/>
    <property type="evidence" value="ECO:0007669"/>
    <property type="project" value="InterPro"/>
</dbReference>
<dbReference type="AlphaFoldDB" id="A0A2Z6LTD3"/>